<dbReference type="Gene3D" id="3.30.710.10">
    <property type="entry name" value="Potassium Channel Kv1.1, Chain A"/>
    <property type="match status" value="1"/>
</dbReference>
<protein>
    <recommendedName>
        <fullName evidence="3">BTB domain-containing protein</fullName>
    </recommendedName>
</protein>
<evidence type="ECO:0000313" key="4">
    <source>
        <dbReference type="EMBL" id="KAF2767496.1"/>
    </source>
</evidence>
<proteinExistence type="predicted"/>
<feature type="region of interest" description="Disordered" evidence="2">
    <location>
        <begin position="148"/>
        <end position="167"/>
    </location>
</feature>
<dbReference type="SMART" id="SM00225">
    <property type="entry name" value="BTB"/>
    <property type="match status" value="1"/>
</dbReference>
<dbReference type="InterPro" id="IPR000210">
    <property type="entry name" value="BTB/POZ_dom"/>
</dbReference>
<evidence type="ECO:0000259" key="3">
    <source>
        <dbReference type="PROSITE" id="PS50097"/>
    </source>
</evidence>
<dbReference type="OrthoDB" id="6359816at2759"/>
<feature type="domain" description="BTB" evidence="3">
    <location>
        <begin position="9"/>
        <end position="76"/>
    </location>
</feature>
<dbReference type="InterPro" id="IPR011333">
    <property type="entry name" value="SKP1/BTB/POZ_sf"/>
</dbReference>
<name>A0A6G1L3V1_9PEZI</name>
<dbReference type="Proteomes" id="UP000799436">
    <property type="component" value="Unassembled WGS sequence"/>
</dbReference>
<accession>A0A6G1L3V1</accession>
<dbReference type="CDD" id="cd18186">
    <property type="entry name" value="BTB_POZ_ZBTB_KLHL-like"/>
    <property type="match status" value="1"/>
</dbReference>
<gene>
    <name evidence="4" type="ORF">EJ03DRAFT_329128</name>
</gene>
<dbReference type="PANTHER" id="PTHR47843">
    <property type="entry name" value="BTB DOMAIN-CONTAINING PROTEIN-RELATED"/>
    <property type="match status" value="1"/>
</dbReference>
<dbReference type="Pfam" id="PF00651">
    <property type="entry name" value="BTB"/>
    <property type="match status" value="1"/>
</dbReference>
<reference evidence="4" key="1">
    <citation type="journal article" date="2020" name="Stud. Mycol.">
        <title>101 Dothideomycetes genomes: a test case for predicting lifestyles and emergence of pathogens.</title>
        <authorList>
            <person name="Haridas S."/>
            <person name="Albert R."/>
            <person name="Binder M."/>
            <person name="Bloem J."/>
            <person name="Labutti K."/>
            <person name="Salamov A."/>
            <person name="Andreopoulos B."/>
            <person name="Baker S."/>
            <person name="Barry K."/>
            <person name="Bills G."/>
            <person name="Bluhm B."/>
            <person name="Cannon C."/>
            <person name="Castanera R."/>
            <person name="Culley D."/>
            <person name="Daum C."/>
            <person name="Ezra D."/>
            <person name="Gonzalez J."/>
            <person name="Henrissat B."/>
            <person name="Kuo A."/>
            <person name="Liang C."/>
            <person name="Lipzen A."/>
            <person name="Lutzoni F."/>
            <person name="Magnuson J."/>
            <person name="Mondo S."/>
            <person name="Nolan M."/>
            <person name="Ohm R."/>
            <person name="Pangilinan J."/>
            <person name="Park H.-J."/>
            <person name="Ramirez L."/>
            <person name="Alfaro M."/>
            <person name="Sun H."/>
            <person name="Tritt A."/>
            <person name="Yoshinaga Y."/>
            <person name="Zwiers L.-H."/>
            <person name="Turgeon B."/>
            <person name="Goodwin S."/>
            <person name="Spatafora J."/>
            <person name="Crous P."/>
            <person name="Grigoriev I."/>
        </authorList>
    </citation>
    <scope>NUCLEOTIDE SEQUENCE</scope>
    <source>
        <strain evidence="4">CBS 116005</strain>
    </source>
</reference>
<dbReference type="PROSITE" id="PS50097">
    <property type="entry name" value="BTB"/>
    <property type="match status" value="1"/>
</dbReference>
<evidence type="ECO:0000256" key="1">
    <source>
        <dbReference type="SAM" id="Coils"/>
    </source>
</evidence>
<keyword evidence="5" id="KW-1185">Reference proteome</keyword>
<feature type="coiled-coil region" evidence="1">
    <location>
        <begin position="283"/>
        <end position="324"/>
    </location>
</feature>
<dbReference type="AlphaFoldDB" id="A0A6G1L3V1"/>
<evidence type="ECO:0000256" key="2">
    <source>
        <dbReference type="SAM" id="MobiDB-lite"/>
    </source>
</evidence>
<dbReference type="PANTHER" id="PTHR47843:SF5">
    <property type="entry name" value="BTB_POZ DOMAIN PROTEIN"/>
    <property type="match status" value="1"/>
</dbReference>
<dbReference type="EMBL" id="ML995855">
    <property type="protein sequence ID" value="KAF2767496.1"/>
    <property type="molecule type" value="Genomic_DNA"/>
</dbReference>
<keyword evidence="1" id="KW-0175">Coiled coil</keyword>
<sequence length="377" mass="42311">MPERNGKYTDFTIVCGGQEFNVDKVIICSESQVFEKEIEHHMQESSTNRVLHKEFDATTVDRMLDFIYKGTYELPEDCEIWTGGLSDWDEAEHDVAEPVQNMPGPSMPTMTDATAPGHASDEAEGGGSDATGDLRTKPAEDLRLEMTENTNGKPPAQEAGTSSPAGVAPDHNAVVISGINAKLVCHARMYAIGDYYAIPKLQAFAKCAFKAESGWQLEHFTEVISEVNRRPGSHDRGLRDELRQRAEPHLQDFVADMLRKLAPLPRLHAAELLDERNRMAEAVQARDESIEGLRGEVKQAEEELKHVKEMMDDLEKKVENLPLECPNRRCSKTWDPLTLSRKHHWRYGNGGGAWEVRCKSHNRDRGFADRESGIETS</sequence>
<dbReference type="SUPFAM" id="SSF54695">
    <property type="entry name" value="POZ domain"/>
    <property type="match status" value="1"/>
</dbReference>
<organism evidence="4 5">
    <name type="scientific">Teratosphaeria nubilosa</name>
    <dbReference type="NCBI Taxonomy" id="161662"/>
    <lineage>
        <taxon>Eukaryota</taxon>
        <taxon>Fungi</taxon>
        <taxon>Dikarya</taxon>
        <taxon>Ascomycota</taxon>
        <taxon>Pezizomycotina</taxon>
        <taxon>Dothideomycetes</taxon>
        <taxon>Dothideomycetidae</taxon>
        <taxon>Mycosphaerellales</taxon>
        <taxon>Teratosphaeriaceae</taxon>
        <taxon>Teratosphaeria</taxon>
    </lineage>
</organism>
<feature type="region of interest" description="Disordered" evidence="2">
    <location>
        <begin position="102"/>
        <end position="135"/>
    </location>
</feature>
<evidence type="ECO:0000313" key="5">
    <source>
        <dbReference type="Proteomes" id="UP000799436"/>
    </source>
</evidence>